<dbReference type="Pfam" id="PF01322">
    <property type="entry name" value="Cytochrom_C_2"/>
    <property type="match status" value="1"/>
</dbReference>
<dbReference type="InterPro" id="IPR010980">
    <property type="entry name" value="Cyt_c/b562"/>
</dbReference>
<evidence type="ECO:0000313" key="2">
    <source>
        <dbReference type="Proteomes" id="UP000032303"/>
    </source>
</evidence>
<dbReference type="Gene3D" id="1.20.120.10">
    <property type="entry name" value="Cytochrome c/b562"/>
    <property type="match status" value="1"/>
</dbReference>
<dbReference type="STRING" id="658445.H744_1c0998"/>
<sequence>MPGCLHVCNPLYHFTYATKYAKPKGECLVRYKWNNNKGEEVMKKILVAGGVMLAASVSATPFEKPEDAIEYRQAAFTMIATNFGDLAEMVKGRKEWDQQTFSQRAQFISQLSYMPEEAFKVDGTDKGQTKAKPEIWSDWDGFSVKLDKFQTDMANLAKVSLDGDERATKRAFGEAAKNCKSCHSDYKYR</sequence>
<dbReference type="GO" id="GO:0009055">
    <property type="term" value="F:electron transfer activity"/>
    <property type="evidence" value="ECO:0007669"/>
    <property type="project" value="InterPro"/>
</dbReference>
<dbReference type="HOGENOM" id="CLU_106713_2_0_6"/>
<dbReference type="Proteomes" id="UP000032303">
    <property type="component" value="Chromosome 1"/>
</dbReference>
<reference evidence="1 2" key="1">
    <citation type="submission" date="2013-05" db="EMBL/GenBank/DDBJ databases">
        <title>Complete genome sequence of the lipase-producing bacterium Photobacterium gaetbulicola Gung47.</title>
        <authorList>
            <person name="Kim Y.-O."/>
        </authorList>
    </citation>
    <scope>NUCLEOTIDE SEQUENCE [LARGE SCALE GENOMIC DNA]</scope>
    <source>
        <strain evidence="1 2">Gung47</strain>
    </source>
</reference>
<protein>
    <submittedName>
        <fullName evidence="1">Cytochrome c</fullName>
    </submittedName>
</protein>
<keyword evidence="2" id="KW-1185">Reference proteome</keyword>
<gene>
    <name evidence="1" type="ORF">H744_1c0998</name>
</gene>
<evidence type="ECO:0000313" key="1">
    <source>
        <dbReference type="EMBL" id="AJR06023.1"/>
    </source>
</evidence>
<dbReference type="EMBL" id="CP005973">
    <property type="protein sequence ID" value="AJR06023.1"/>
    <property type="molecule type" value="Genomic_DNA"/>
</dbReference>
<dbReference type="InterPro" id="IPR002321">
    <property type="entry name" value="Cyt_c_II"/>
</dbReference>
<dbReference type="GO" id="GO:0020037">
    <property type="term" value="F:heme binding"/>
    <property type="evidence" value="ECO:0007669"/>
    <property type="project" value="InterPro"/>
</dbReference>
<dbReference type="KEGG" id="pgb:H744_1c0998"/>
<name>A0A0C5WFV2_9GAMM</name>
<dbReference type="GO" id="GO:0022900">
    <property type="term" value="P:electron transport chain"/>
    <property type="evidence" value="ECO:0007669"/>
    <property type="project" value="InterPro"/>
</dbReference>
<organism evidence="1 2">
    <name type="scientific">Photobacterium gaetbulicola Gung47</name>
    <dbReference type="NCBI Taxonomy" id="658445"/>
    <lineage>
        <taxon>Bacteria</taxon>
        <taxon>Pseudomonadati</taxon>
        <taxon>Pseudomonadota</taxon>
        <taxon>Gammaproteobacteria</taxon>
        <taxon>Vibrionales</taxon>
        <taxon>Vibrionaceae</taxon>
        <taxon>Photobacterium</taxon>
    </lineage>
</organism>
<dbReference type="AlphaFoldDB" id="A0A0C5WFV2"/>
<dbReference type="PATRIC" id="fig|658445.3.peg.1080"/>
<dbReference type="GO" id="GO:0005506">
    <property type="term" value="F:iron ion binding"/>
    <property type="evidence" value="ECO:0007669"/>
    <property type="project" value="InterPro"/>
</dbReference>
<dbReference type="SUPFAM" id="SSF47175">
    <property type="entry name" value="Cytochromes"/>
    <property type="match status" value="1"/>
</dbReference>
<dbReference type="PROSITE" id="PS51009">
    <property type="entry name" value="CYTCII"/>
    <property type="match status" value="1"/>
</dbReference>
<accession>A0A0C5WFV2</accession>
<proteinExistence type="predicted"/>